<dbReference type="OrthoDB" id="48988at2759"/>
<accession>W7I519</accession>
<dbReference type="InterPro" id="IPR050523">
    <property type="entry name" value="AKR_Detox_Biosynth"/>
</dbReference>
<dbReference type="InterPro" id="IPR023210">
    <property type="entry name" value="NADP_OxRdtase_dom"/>
</dbReference>
<dbReference type="GO" id="GO:0016491">
    <property type="term" value="F:oxidoreductase activity"/>
    <property type="evidence" value="ECO:0007669"/>
    <property type="project" value="UniProtKB-KW"/>
</dbReference>
<dbReference type="Proteomes" id="UP000024837">
    <property type="component" value="Unassembled WGS sequence"/>
</dbReference>
<dbReference type="HOGENOM" id="CLU_023205_1_1_1"/>
<keyword evidence="4" id="KW-1185">Reference proteome</keyword>
<dbReference type="CDD" id="cd19075">
    <property type="entry name" value="AKR_AKR7A1-5"/>
    <property type="match status" value="1"/>
</dbReference>
<evidence type="ECO:0000313" key="3">
    <source>
        <dbReference type="EMBL" id="EWC47273.1"/>
    </source>
</evidence>
<dbReference type="AlphaFoldDB" id="W7I519"/>
<sequence length="326" mass="35667">MSSSADVALVYGGFGFAPDAETGEYTEARRLLDVLTKVGVKTIDTAQIYNQSEDSLGKANTERSFIIDTKIGGAFSPGSAKADAIVKHGTWAGQTLGPIDVYYLHSPDESVPFEEQLLGMQQLYEAGVFKRLGLSNFTAEQVQKVYDITVAKGWVKPTVFQGNYNAFARTLEDDTFPTLRKLGISFYAYSPLAGGLLAKTKEQFVTAGGRWEAGTALGDMYRTMYGKAPLLEALDEWNAIATKEGVTRAELGYRWARYHSILDASNGDAVIFGAFTAERITETVNWLNKGPLSDEAANAVNAIWANIKDSAPRDNYHSYAKENFKA</sequence>
<dbReference type="InterPro" id="IPR020471">
    <property type="entry name" value="AKR"/>
</dbReference>
<evidence type="ECO:0000313" key="4">
    <source>
        <dbReference type="Proteomes" id="UP000024837"/>
    </source>
</evidence>
<reference evidence="3 4" key="1">
    <citation type="submission" date="2013-05" db="EMBL/GenBank/DDBJ databases">
        <title>Drechslerella stenobrocha genome reveals carnivorous origination and mechanical trapping mechanism of predatory fungi.</title>
        <authorList>
            <person name="Liu X."/>
            <person name="Zhang W."/>
            <person name="Liu K."/>
        </authorList>
    </citation>
    <scope>NUCLEOTIDE SEQUENCE [LARGE SCALE GENOMIC DNA]</scope>
    <source>
        <strain evidence="3 4">248</strain>
    </source>
</reference>
<keyword evidence="1" id="KW-0560">Oxidoreductase</keyword>
<dbReference type="PROSITE" id="PS00062">
    <property type="entry name" value="ALDOKETO_REDUCTASE_2"/>
    <property type="match status" value="1"/>
</dbReference>
<feature type="domain" description="NADP-dependent oxidoreductase" evidence="2">
    <location>
        <begin position="9"/>
        <end position="304"/>
    </location>
</feature>
<dbReference type="PANTHER" id="PTHR43364">
    <property type="entry name" value="NADH-SPECIFIC METHYLGLYOXAL REDUCTASE-RELATED"/>
    <property type="match status" value="1"/>
</dbReference>
<gene>
    <name evidence="3" type="ORF">DRE_03392</name>
</gene>
<dbReference type="Gene3D" id="3.20.20.100">
    <property type="entry name" value="NADP-dependent oxidoreductase domain"/>
    <property type="match status" value="1"/>
</dbReference>
<name>W7I519_9PEZI</name>
<organism evidence="3 4">
    <name type="scientific">Drechslerella stenobrocha 248</name>
    <dbReference type="NCBI Taxonomy" id="1043628"/>
    <lineage>
        <taxon>Eukaryota</taxon>
        <taxon>Fungi</taxon>
        <taxon>Dikarya</taxon>
        <taxon>Ascomycota</taxon>
        <taxon>Pezizomycotina</taxon>
        <taxon>Orbiliomycetes</taxon>
        <taxon>Orbiliales</taxon>
        <taxon>Orbiliaceae</taxon>
        <taxon>Drechslerella</taxon>
    </lineage>
</organism>
<dbReference type="InterPro" id="IPR018170">
    <property type="entry name" value="Aldo/ket_reductase_CS"/>
</dbReference>
<dbReference type="EMBL" id="KI966411">
    <property type="protein sequence ID" value="EWC47273.1"/>
    <property type="molecule type" value="Genomic_DNA"/>
</dbReference>
<dbReference type="Pfam" id="PF00248">
    <property type="entry name" value="Aldo_ket_red"/>
    <property type="match status" value="1"/>
</dbReference>
<proteinExistence type="predicted"/>
<evidence type="ECO:0000259" key="2">
    <source>
        <dbReference type="Pfam" id="PF00248"/>
    </source>
</evidence>
<protein>
    <recommendedName>
        <fullName evidence="2">NADP-dependent oxidoreductase domain-containing protein</fullName>
    </recommendedName>
</protein>
<dbReference type="SUPFAM" id="SSF51430">
    <property type="entry name" value="NAD(P)-linked oxidoreductase"/>
    <property type="match status" value="1"/>
</dbReference>
<dbReference type="InterPro" id="IPR036812">
    <property type="entry name" value="NAD(P)_OxRdtase_dom_sf"/>
</dbReference>
<dbReference type="PANTHER" id="PTHR43364:SF4">
    <property type="entry name" value="NAD(P)-LINKED OXIDOREDUCTASE SUPERFAMILY PROTEIN"/>
    <property type="match status" value="1"/>
</dbReference>
<evidence type="ECO:0000256" key="1">
    <source>
        <dbReference type="ARBA" id="ARBA00023002"/>
    </source>
</evidence>
<dbReference type="PRINTS" id="PR00069">
    <property type="entry name" value="ALDKETRDTASE"/>
</dbReference>